<dbReference type="STRING" id="1935.B1H20_06205"/>
<dbReference type="RefSeq" id="WP_030196376.1">
    <property type="nucleotide sequence ID" value="NZ_CP020570.1"/>
</dbReference>
<protein>
    <recommendedName>
        <fullName evidence="4">Nucleopolyhedrovirus P10 family protein</fullName>
    </recommendedName>
</protein>
<dbReference type="KEGG" id="svu:B1H20_06205"/>
<dbReference type="Proteomes" id="UP000192445">
    <property type="component" value="Chromosome"/>
</dbReference>
<sequence>MTTARGPERADGWTAAVRERLGLGRLLPLGAPAEGSWIAETAAASVLRGAAAHPGTVLGKLRIGPAEEAMAGGAPPPSPPGAPAAAPAPPGALPPVPLRIEAEFSAALDRPLPDVAAALRTALLTAAAARLGLEITEVDLTVTALLTDGAPDQVTGRAGPAVPVAEADGPVALAAAGVPGVVSLTRVLGAPVHTAADHVRVEVATDGNRGAREVARSVHSAVTAALDRRLPVSVLVTDVVGPPGDAGATGDRDGRRG</sequence>
<name>A0A1V0U7D2_STRVN</name>
<gene>
    <name evidence="2" type="ORF">B1H20_06205</name>
</gene>
<feature type="region of interest" description="Disordered" evidence="1">
    <location>
        <begin position="68"/>
        <end position="90"/>
    </location>
</feature>
<organism evidence="2 3">
    <name type="scientific">Streptomyces violaceoruber</name>
    <dbReference type="NCBI Taxonomy" id="1935"/>
    <lineage>
        <taxon>Bacteria</taxon>
        <taxon>Bacillati</taxon>
        <taxon>Actinomycetota</taxon>
        <taxon>Actinomycetes</taxon>
        <taxon>Kitasatosporales</taxon>
        <taxon>Streptomycetaceae</taxon>
        <taxon>Streptomyces</taxon>
        <taxon>Streptomyces violaceoruber group</taxon>
    </lineage>
</organism>
<reference evidence="2 3" key="1">
    <citation type="submission" date="2017-03" db="EMBL/GenBank/DDBJ databases">
        <title>Complete Genome Sequence of a natural compounds producer, Streptomyces violaceus S21.</title>
        <authorList>
            <person name="Zhong C."/>
            <person name="Zhao Z."/>
            <person name="Fu J."/>
            <person name="Zong G."/>
            <person name="Qin R."/>
            <person name="Cao G."/>
        </authorList>
    </citation>
    <scope>NUCLEOTIDE SEQUENCE [LARGE SCALE GENOMIC DNA]</scope>
    <source>
        <strain evidence="2 3">S21</strain>
    </source>
</reference>
<evidence type="ECO:0000313" key="2">
    <source>
        <dbReference type="EMBL" id="ARF61036.1"/>
    </source>
</evidence>
<feature type="compositionally biased region" description="Pro residues" evidence="1">
    <location>
        <begin position="74"/>
        <end position="90"/>
    </location>
</feature>
<evidence type="ECO:0008006" key="4">
    <source>
        <dbReference type="Google" id="ProtNLM"/>
    </source>
</evidence>
<dbReference type="EMBL" id="CP020570">
    <property type="protein sequence ID" value="ARF61036.1"/>
    <property type="molecule type" value="Genomic_DNA"/>
</dbReference>
<proteinExistence type="predicted"/>
<evidence type="ECO:0000313" key="3">
    <source>
        <dbReference type="Proteomes" id="UP000192445"/>
    </source>
</evidence>
<dbReference type="AlphaFoldDB" id="A0A1V0U7D2"/>
<evidence type="ECO:0000256" key="1">
    <source>
        <dbReference type="SAM" id="MobiDB-lite"/>
    </source>
</evidence>
<accession>A0A1V0U7D2</accession>
<dbReference type="OrthoDB" id="4243671at2"/>